<comment type="caution">
    <text evidence="2">The sequence shown here is derived from an EMBL/GenBank/DDBJ whole genome shotgun (WGS) entry which is preliminary data.</text>
</comment>
<protein>
    <submittedName>
        <fullName evidence="2">Uncharacterized protein</fullName>
    </submittedName>
</protein>
<evidence type="ECO:0000313" key="3">
    <source>
        <dbReference type="Proteomes" id="UP001212841"/>
    </source>
</evidence>
<dbReference type="EMBL" id="JADGJD010002418">
    <property type="protein sequence ID" value="KAJ3032662.1"/>
    <property type="molecule type" value="Genomic_DNA"/>
</dbReference>
<reference evidence="2" key="1">
    <citation type="submission" date="2020-05" db="EMBL/GenBank/DDBJ databases">
        <title>Phylogenomic resolution of chytrid fungi.</title>
        <authorList>
            <person name="Stajich J.E."/>
            <person name="Amses K."/>
            <person name="Simmons R."/>
            <person name="Seto K."/>
            <person name="Myers J."/>
            <person name="Bonds A."/>
            <person name="Quandt C.A."/>
            <person name="Barry K."/>
            <person name="Liu P."/>
            <person name="Grigoriev I."/>
            <person name="Longcore J.E."/>
            <person name="James T.Y."/>
        </authorList>
    </citation>
    <scope>NUCLEOTIDE SEQUENCE</scope>
    <source>
        <strain evidence="2">JEL0318</strain>
    </source>
</reference>
<proteinExistence type="predicted"/>
<sequence>MAMPSTTPHNPHLPRPTTARTKPPLPTRPPRQKHTASHNALASKPGGNTETFM</sequence>
<accession>A0AAD5S2C2</accession>
<feature type="non-terminal residue" evidence="2">
    <location>
        <position position="53"/>
    </location>
</feature>
<evidence type="ECO:0000313" key="2">
    <source>
        <dbReference type="EMBL" id="KAJ3032662.1"/>
    </source>
</evidence>
<dbReference type="Proteomes" id="UP001212841">
    <property type="component" value="Unassembled WGS sequence"/>
</dbReference>
<gene>
    <name evidence="2" type="ORF">HK097_005155</name>
</gene>
<name>A0AAD5S2C2_9FUNG</name>
<dbReference type="AlphaFoldDB" id="A0AAD5S2C2"/>
<evidence type="ECO:0000256" key="1">
    <source>
        <dbReference type="SAM" id="MobiDB-lite"/>
    </source>
</evidence>
<feature type="region of interest" description="Disordered" evidence="1">
    <location>
        <begin position="1"/>
        <end position="53"/>
    </location>
</feature>
<keyword evidence="3" id="KW-1185">Reference proteome</keyword>
<organism evidence="2 3">
    <name type="scientific">Rhizophlyctis rosea</name>
    <dbReference type="NCBI Taxonomy" id="64517"/>
    <lineage>
        <taxon>Eukaryota</taxon>
        <taxon>Fungi</taxon>
        <taxon>Fungi incertae sedis</taxon>
        <taxon>Chytridiomycota</taxon>
        <taxon>Chytridiomycota incertae sedis</taxon>
        <taxon>Chytridiomycetes</taxon>
        <taxon>Rhizophlyctidales</taxon>
        <taxon>Rhizophlyctidaceae</taxon>
        <taxon>Rhizophlyctis</taxon>
    </lineage>
</organism>